<dbReference type="GO" id="GO:0003682">
    <property type="term" value="F:chromatin binding"/>
    <property type="evidence" value="ECO:0007669"/>
    <property type="project" value="TreeGrafter"/>
</dbReference>
<evidence type="ECO:0000256" key="2">
    <source>
        <dbReference type="ARBA" id="ARBA00022679"/>
    </source>
</evidence>
<dbReference type="SUPFAM" id="SSF82199">
    <property type="entry name" value="SET domain"/>
    <property type="match status" value="1"/>
</dbReference>
<evidence type="ECO:0000259" key="7">
    <source>
        <dbReference type="PROSITE" id="PS50280"/>
    </source>
</evidence>
<evidence type="ECO:0000256" key="4">
    <source>
        <dbReference type="ARBA" id="ARBA00023015"/>
    </source>
</evidence>
<proteinExistence type="predicted"/>
<evidence type="ECO:0000256" key="6">
    <source>
        <dbReference type="SAM" id="MobiDB-lite"/>
    </source>
</evidence>
<keyword evidence="1" id="KW-0489">Methyltransferase</keyword>
<dbReference type="AlphaFoldDB" id="A0A0N4ZE97"/>
<dbReference type="Gene3D" id="2.170.270.10">
    <property type="entry name" value="SET domain"/>
    <property type="match status" value="1"/>
</dbReference>
<feature type="domain" description="CXC" evidence="8">
    <location>
        <begin position="447"/>
        <end position="551"/>
    </location>
</feature>
<dbReference type="InterPro" id="IPR001214">
    <property type="entry name" value="SET_dom"/>
</dbReference>
<evidence type="ECO:0000313" key="9">
    <source>
        <dbReference type="Proteomes" id="UP000038045"/>
    </source>
</evidence>
<feature type="region of interest" description="Disordered" evidence="6">
    <location>
        <begin position="1"/>
        <end position="34"/>
    </location>
</feature>
<keyword evidence="4" id="KW-0805">Transcription regulation</keyword>
<protein>
    <submittedName>
        <fullName evidence="10">[Histone H3]-lysine(27) N-trimethyltransferase</fullName>
    </submittedName>
</protein>
<evidence type="ECO:0000259" key="8">
    <source>
        <dbReference type="PROSITE" id="PS51633"/>
    </source>
</evidence>
<dbReference type="InterPro" id="IPR026489">
    <property type="entry name" value="CXC_dom"/>
</dbReference>
<dbReference type="PANTHER" id="PTHR45747:SF4">
    <property type="entry name" value="HISTONE-LYSINE N-METHYLTRANSFERASE E(Z)"/>
    <property type="match status" value="1"/>
</dbReference>
<dbReference type="PANTHER" id="PTHR45747">
    <property type="entry name" value="HISTONE-LYSINE N-METHYLTRANSFERASE E(Z)"/>
    <property type="match status" value="1"/>
</dbReference>
<dbReference type="GO" id="GO:0046976">
    <property type="term" value="F:histone H3K27 methyltransferase activity"/>
    <property type="evidence" value="ECO:0007669"/>
    <property type="project" value="TreeGrafter"/>
</dbReference>
<dbReference type="PROSITE" id="PS50280">
    <property type="entry name" value="SET"/>
    <property type="match status" value="1"/>
</dbReference>
<name>A0A0N4ZE97_PARTI</name>
<dbReference type="GO" id="GO:0031507">
    <property type="term" value="P:heterochromatin formation"/>
    <property type="evidence" value="ECO:0007669"/>
    <property type="project" value="TreeGrafter"/>
</dbReference>
<keyword evidence="9" id="KW-1185">Reference proteome</keyword>
<dbReference type="InterPro" id="IPR046341">
    <property type="entry name" value="SET_dom_sf"/>
</dbReference>
<keyword evidence="2" id="KW-0808">Transferase</keyword>
<dbReference type="WBParaSite" id="PTRK_0000595100.1">
    <property type="protein sequence ID" value="PTRK_0000595100.1"/>
    <property type="gene ID" value="PTRK_0000595100"/>
</dbReference>
<accession>A0A0N4ZE97</accession>
<feature type="compositionally biased region" description="Basic residues" evidence="6">
    <location>
        <begin position="1"/>
        <end position="25"/>
    </location>
</feature>
<evidence type="ECO:0000256" key="3">
    <source>
        <dbReference type="ARBA" id="ARBA00022691"/>
    </source>
</evidence>
<sequence length="701" mass="80159">MKRRRSGKKNHSKSRTLRKTIKKKNTASASSHSTLSKINSLDHVNIDSKVRNYLKESVYSRAADIPFCCVAVKVLEELFDKEDKDSMDFLQNCDVFDISTSNNSTKFNDPEIHKNKTEYWKETYAKVSSGIPVRCPNTIKDRNIFQPLKVVPNEYKLSASNEKKLKTVTSMSFNVPTIAYDNMIPNGSKNFITTPFNFKSKDKLYYEFVCPEIEKATEKSLTSNDEESIEDLFPEGVRGREEDIFERRFTPTILLKAVSVLSEMFQSKTHDEILQNLVYLYPSIGPYSALKVDLESFEADNSRNQNEMLRPLSICPRCQLLLGCECNIPKISFEAFRFMYRDDGRNNNRIQCSNDCYLLERNMNNYNYNEEDYGALLKRKIHELYKLYGNNSCYISNEIVEYSSIDIKCFKVAKYINANLENLSPKGISDSSKRNDKPTTYKVFHNNVNSYLQKNGKIDNLVLYNPCSHSGPCSKDNKCPCAMSKQICFDACGCPPSCKTKFNGCNCAVGKCRTNKCPCFFLGWECLPSTCTSCSYNCSPDKNTKPCSNSFIQRSLSKYIVIKPSIISGNGAFAGEDISKGEFIIEYKGEIISNEEAERRGRICDAKNSSYLFRLNQKEHIDALYYGNAARFINHSSDNPNCYAKIMIVYGHHRIGIYASRNIEEGEELLFDYCYSNQHKKSFVEISSKGTRSPLKKSRRS</sequence>
<dbReference type="Pfam" id="PF00856">
    <property type="entry name" value="SET"/>
    <property type="match status" value="1"/>
</dbReference>
<keyword evidence="5" id="KW-0804">Transcription</keyword>
<dbReference type="STRING" id="131310.A0A0N4ZE97"/>
<evidence type="ECO:0000256" key="5">
    <source>
        <dbReference type="ARBA" id="ARBA00023163"/>
    </source>
</evidence>
<dbReference type="GO" id="GO:0005634">
    <property type="term" value="C:nucleus"/>
    <property type="evidence" value="ECO:0007669"/>
    <property type="project" value="TreeGrafter"/>
</dbReference>
<dbReference type="PROSITE" id="PS51633">
    <property type="entry name" value="CXC"/>
    <property type="match status" value="1"/>
</dbReference>
<evidence type="ECO:0000256" key="1">
    <source>
        <dbReference type="ARBA" id="ARBA00022603"/>
    </source>
</evidence>
<dbReference type="SMART" id="SM00317">
    <property type="entry name" value="SET"/>
    <property type="match status" value="1"/>
</dbReference>
<dbReference type="GO" id="GO:0032259">
    <property type="term" value="P:methylation"/>
    <property type="evidence" value="ECO:0007669"/>
    <property type="project" value="UniProtKB-KW"/>
</dbReference>
<keyword evidence="3" id="KW-0949">S-adenosyl-L-methionine</keyword>
<reference evidence="10" key="1">
    <citation type="submission" date="2017-02" db="UniProtKB">
        <authorList>
            <consortium name="WormBaseParasite"/>
        </authorList>
    </citation>
    <scope>IDENTIFICATION</scope>
</reference>
<dbReference type="InterPro" id="IPR045318">
    <property type="entry name" value="EZH1/2-like"/>
</dbReference>
<dbReference type="Proteomes" id="UP000038045">
    <property type="component" value="Unplaced"/>
</dbReference>
<organism evidence="9 10">
    <name type="scientific">Parastrongyloides trichosuri</name>
    <name type="common">Possum-specific nematode worm</name>
    <dbReference type="NCBI Taxonomy" id="131310"/>
    <lineage>
        <taxon>Eukaryota</taxon>
        <taxon>Metazoa</taxon>
        <taxon>Ecdysozoa</taxon>
        <taxon>Nematoda</taxon>
        <taxon>Chromadorea</taxon>
        <taxon>Rhabditida</taxon>
        <taxon>Tylenchina</taxon>
        <taxon>Panagrolaimomorpha</taxon>
        <taxon>Strongyloidoidea</taxon>
        <taxon>Strongyloididae</taxon>
        <taxon>Parastrongyloides</taxon>
    </lineage>
</organism>
<feature type="domain" description="SET" evidence="7">
    <location>
        <begin position="558"/>
        <end position="674"/>
    </location>
</feature>
<evidence type="ECO:0000313" key="10">
    <source>
        <dbReference type="WBParaSite" id="PTRK_0000595100.1"/>
    </source>
</evidence>